<gene>
    <name evidence="1" type="ORF">BO86DRAFT_419356</name>
</gene>
<evidence type="ECO:0000313" key="1">
    <source>
        <dbReference type="EMBL" id="RAH81349.1"/>
    </source>
</evidence>
<reference evidence="1 2" key="1">
    <citation type="submission" date="2018-02" db="EMBL/GenBank/DDBJ databases">
        <title>The genomes of Aspergillus section Nigri reveals drivers in fungal speciation.</title>
        <authorList>
            <consortium name="DOE Joint Genome Institute"/>
            <person name="Vesth T.C."/>
            <person name="Nybo J."/>
            <person name="Theobald S."/>
            <person name="Brandl J."/>
            <person name="Frisvad J.C."/>
            <person name="Nielsen K.F."/>
            <person name="Lyhne E.K."/>
            <person name="Kogle M.E."/>
            <person name="Kuo A."/>
            <person name="Riley R."/>
            <person name="Clum A."/>
            <person name="Nolan M."/>
            <person name="Lipzen A."/>
            <person name="Salamov A."/>
            <person name="Henrissat B."/>
            <person name="Wiebenga A."/>
            <person name="De vries R.P."/>
            <person name="Grigoriev I.V."/>
            <person name="Mortensen U.H."/>
            <person name="Andersen M.R."/>
            <person name="Baker S.E."/>
        </authorList>
    </citation>
    <scope>NUCLEOTIDE SEQUENCE [LARGE SCALE GENOMIC DNA]</scope>
    <source>
        <strain evidence="1 2">CBS 114.51</strain>
    </source>
</reference>
<name>A0A8T8X1C3_ASPJA</name>
<sequence length="309" mass="35305">MAEVLLPWLNGHLDFRQAYTFTLNDIVDTLRDIVQHPVSYGVPPQNVNMLISIHGHITRLRRPTGQDYLNPPPPQSVHRDLNPQWPRSIARFRLERSTYDGLEYWALPDYLGLFLSKLGRAPAGATKRNFYLPVTAVFGRWCDKLLSGRRWQKPRVYQCTWADAGEFHLGASRGGWTLESGMGSCLAVLDRARFGVVRSTVLDLAYWSQAWTPTIVRKGRRRGTPFGRCAETYPFRKLLMEKSREEAERVCGLALCNDYISEPVYDDRLSGEVWKSLWDPCLNCQTLIRLHQGNVLNFLKTTGIEGAPP</sequence>
<proteinExistence type="predicted"/>
<protein>
    <submittedName>
        <fullName evidence="1">Uncharacterized protein</fullName>
    </submittedName>
</protein>
<accession>A0A8T8X1C3</accession>
<dbReference type="GeneID" id="37178809"/>
<evidence type="ECO:0000313" key="2">
    <source>
        <dbReference type="Proteomes" id="UP000249497"/>
    </source>
</evidence>
<dbReference type="RefSeq" id="XP_025527243.1">
    <property type="nucleotide sequence ID" value="XM_025675117.1"/>
</dbReference>
<dbReference type="OrthoDB" id="5350472at2759"/>
<keyword evidence="2" id="KW-1185">Reference proteome</keyword>
<organism evidence="1 2">
    <name type="scientific">Aspergillus japonicus CBS 114.51</name>
    <dbReference type="NCBI Taxonomy" id="1448312"/>
    <lineage>
        <taxon>Eukaryota</taxon>
        <taxon>Fungi</taxon>
        <taxon>Dikarya</taxon>
        <taxon>Ascomycota</taxon>
        <taxon>Pezizomycotina</taxon>
        <taxon>Eurotiomycetes</taxon>
        <taxon>Eurotiomycetidae</taxon>
        <taxon>Eurotiales</taxon>
        <taxon>Aspergillaceae</taxon>
        <taxon>Aspergillus</taxon>
        <taxon>Aspergillus subgen. Circumdati</taxon>
    </lineage>
</organism>
<dbReference type="AlphaFoldDB" id="A0A8T8X1C3"/>
<dbReference type="EMBL" id="KZ824796">
    <property type="protein sequence ID" value="RAH81349.1"/>
    <property type="molecule type" value="Genomic_DNA"/>
</dbReference>
<dbReference type="Proteomes" id="UP000249497">
    <property type="component" value="Unassembled WGS sequence"/>
</dbReference>